<protein>
    <submittedName>
        <fullName evidence="1">Uncharacterized protein</fullName>
    </submittedName>
</protein>
<proteinExistence type="predicted"/>
<name>A0ABW2GMR3_9ACTN</name>
<comment type="caution">
    <text evidence="1">The sequence shown here is derived from an EMBL/GenBank/DDBJ whole genome shotgun (WGS) entry which is preliminary data.</text>
</comment>
<gene>
    <name evidence="1" type="ORF">ACFQLX_18890</name>
</gene>
<reference evidence="2" key="1">
    <citation type="journal article" date="2019" name="Int. J. Syst. Evol. Microbiol.">
        <title>The Global Catalogue of Microorganisms (GCM) 10K type strain sequencing project: providing services to taxonomists for standard genome sequencing and annotation.</title>
        <authorList>
            <consortium name="The Broad Institute Genomics Platform"/>
            <consortium name="The Broad Institute Genome Sequencing Center for Infectious Disease"/>
            <person name="Wu L."/>
            <person name="Ma J."/>
        </authorList>
    </citation>
    <scope>NUCLEOTIDE SEQUENCE [LARGE SCALE GENOMIC DNA]</scope>
    <source>
        <strain evidence="2">CGMCC 1.13681</strain>
    </source>
</reference>
<accession>A0ABW2GMR3</accession>
<dbReference type="EMBL" id="JBHSZO010000030">
    <property type="protein sequence ID" value="MFC7220212.1"/>
    <property type="molecule type" value="Genomic_DNA"/>
</dbReference>
<evidence type="ECO:0000313" key="2">
    <source>
        <dbReference type="Proteomes" id="UP001596413"/>
    </source>
</evidence>
<evidence type="ECO:0000313" key="1">
    <source>
        <dbReference type="EMBL" id="MFC7220212.1"/>
    </source>
</evidence>
<organism evidence="1 2">
    <name type="scientific">Streptomyces polyrhachis</name>
    <dbReference type="NCBI Taxonomy" id="1282885"/>
    <lineage>
        <taxon>Bacteria</taxon>
        <taxon>Bacillati</taxon>
        <taxon>Actinomycetota</taxon>
        <taxon>Actinomycetes</taxon>
        <taxon>Kitasatosporales</taxon>
        <taxon>Streptomycetaceae</taxon>
        <taxon>Streptomyces</taxon>
    </lineage>
</organism>
<sequence length="132" mass="13773">MSDCGALDRLLGAGPAAAVLERLAGDLVAADRLTPGRARDLVCARACAGDPLLLAAAGQTWVLEDDVDIDDAPAMRLAVHARLSAPPRVIVSDADVPGVDGELDELLLEVLEFYRLESWHPDLLPVAPGATG</sequence>
<keyword evidence="2" id="KW-1185">Reference proteome</keyword>
<dbReference type="RefSeq" id="WP_386416746.1">
    <property type="nucleotide sequence ID" value="NZ_JBHSZO010000030.1"/>
</dbReference>
<dbReference type="Proteomes" id="UP001596413">
    <property type="component" value="Unassembled WGS sequence"/>
</dbReference>